<dbReference type="PANTHER" id="PTHR46663:SF2">
    <property type="entry name" value="GGDEF DOMAIN-CONTAINING PROTEIN"/>
    <property type="match status" value="1"/>
</dbReference>
<dbReference type="Proteomes" id="UP000184517">
    <property type="component" value="Unassembled WGS sequence"/>
</dbReference>
<proteinExistence type="predicted"/>
<dbReference type="PANTHER" id="PTHR46663">
    <property type="entry name" value="DIGUANYLATE CYCLASE DGCT-RELATED"/>
    <property type="match status" value="1"/>
</dbReference>
<reference evidence="3" key="1">
    <citation type="submission" date="2016-11" db="EMBL/GenBank/DDBJ databases">
        <authorList>
            <person name="Varghese N."/>
            <person name="Submissions S."/>
        </authorList>
    </citation>
    <scope>NUCLEOTIDE SEQUENCE [LARGE SCALE GENOMIC DNA]</scope>
    <source>
        <strain evidence="3">DSM 16579</strain>
    </source>
</reference>
<accession>A0A1M4WUU3</accession>
<dbReference type="SUPFAM" id="SSF55073">
    <property type="entry name" value="Nucleotide cyclase"/>
    <property type="match status" value="1"/>
</dbReference>
<dbReference type="PROSITE" id="PS50887">
    <property type="entry name" value="GGDEF"/>
    <property type="match status" value="1"/>
</dbReference>
<dbReference type="CDD" id="cd01949">
    <property type="entry name" value="GGDEF"/>
    <property type="match status" value="1"/>
</dbReference>
<dbReference type="AlphaFoldDB" id="A0A1M4WUU3"/>
<dbReference type="InterPro" id="IPR000160">
    <property type="entry name" value="GGDEF_dom"/>
</dbReference>
<dbReference type="SMART" id="SM00267">
    <property type="entry name" value="GGDEF"/>
    <property type="match status" value="1"/>
</dbReference>
<evidence type="ECO:0000259" key="1">
    <source>
        <dbReference type="PROSITE" id="PS50887"/>
    </source>
</evidence>
<dbReference type="RefSeq" id="WP_072838526.1">
    <property type="nucleotide sequence ID" value="NZ_FQVF01000004.1"/>
</dbReference>
<dbReference type="NCBIfam" id="TIGR00254">
    <property type="entry name" value="GGDEF"/>
    <property type="match status" value="1"/>
</dbReference>
<dbReference type="Pfam" id="PF00990">
    <property type="entry name" value="GGDEF"/>
    <property type="match status" value="1"/>
</dbReference>
<sequence>MTNNYDHLIHIRDHSEVALYELIPDVVWIFDLDKHGWWWGNSASLKFWGLNTLEDLMNKDLSGDTQGAKDRTAQTFELAAKSGLTIDPWTTYPNGKPKTLYMRHRAVLVGPDKHRAIIAFINEEVNIGDIPENLLLVEAMRYTSVVVTSFSFAGDPIVENPASTEAYKHLSRQNTSEGQSFFTSRFASLAEGQKILAQAIEEKGGQWTCDVKTAGGPRKHSLDVRMTRHPLTGEFLLLMSEYDVSALHTALEAEKVAQDKLRRLAHYDAVTGIPSLHYLLEKEGELIAKAKQDNHLLSILYLDLDGFKQVNDNHGHEAGNQVLTSFAERLHSQTKDVGQIVRVGGDEFVIWLDRLDDRDEVLKLANIILNVVLEPVMISDTNKTVQVSTSLGIAHYPEHGEDMKSLIQTADSTMYRVKKQGKCDVQVAI</sequence>
<dbReference type="STRING" id="1122206.SAMN02745753_00891"/>
<protein>
    <submittedName>
        <fullName evidence="2">Diguanylate cyclase (GGDEF) domain-containing protein</fullName>
    </submittedName>
</protein>
<dbReference type="OrthoDB" id="9812260at2"/>
<dbReference type="EMBL" id="FQVF01000004">
    <property type="protein sequence ID" value="SHE84980.1"/>
    <property type="molecule type" value="Genomic_DNA"/>
</dbReference>
<keyword evidence="3" id="KW-1185">Reference proteome</keyword>
<evidence type="ECO:0000313" key="2">
    <source>
        <dbReference type="EMBL" id="SHE84980.1"/>
    </source>
</evidence>
<dbReference type="InterPro" id="IPR029787">
    <property type="entry name" value="Nucleotide_cyclase"/>
</dbReference>
<dbReference type="InterPro" id="IPR043128">
    <property type="entry name" value="Rev_trsase/Diguanyl_cyclase"/>
</dbReference>
<gene>
    <name evidence="2" type="ORF">SAMN02745753_00891</name>
</gene>
<name>A0A1M4WUU3_9GAMM</name>
<organism evidence="2 3">
    <name type="scientific">Marinomonas polaris DSM 16579</name>
    <dbReference type="NCBI Taxonomy" id="1122206"/>
    <lineage>
        <taxon>Bacteria</taxon>
        <taxon>Pseudomonadati</taxon>
        <taxon>Pseudomonadota</taxon>
        <taxon>Gammaproteobacteria</taxon>
        <taxon>Oceanospirillales</taxon>
        <taxon>Oceanospirillaceae</taxon>
        <taxon>Marinomonas</taxon>
    </lineage>
</organism>
<evidence type="ECO:0000313" key="3">
    <source>
        <dbReference type="Proteomes" id="UP000184517"/>
    </source>
</evidence>
<feature type="domain" description="GGDEF" evidence="1">
    <location>
        <begin position="295"/>
        <end position="429"/>
    </location>
</feature>
<dbReference type="Gene3D" id="3.30.70.270">
    <property type="match status" value="1"/>
</dbReference>
<dbReference type="InterPro" id="IPR052163">
    <property type="entry name" value="DGC-Regulatory_Protein"/>
</dbReference>